<dbReference type="AlphaFoldDB" id="A0A348AP82"/>
<dbReference type="InterPro" id="IPR023995">
    <property type="entry name" value="HemZ"/>
</dbReference>
<gene>
    <name evidence="2" type="primary">hemZ_2</name>
    <name evidence="2" type="ORF">MAMMFC1_03588</name>
</gene>
<dbReference type="InterPro" id="IPR007197">
    <property type="entry name" value="rSAM"/>
</dbReference>
<organism evidence="2 3">
    <name type="scientific">Methylomusa anaerophila</name>
    <dbReference type="NCBI Taxonomy" id="1930071"/>
    <lineage>
        <taxon>Bacteria</taxon>
        <taxon>Bacillati</taxon>
        <taxon>Bacillota</taxon>
        <taxon>Negativicutes</taxon>
        <taxon>Selenomonadales</taxon>
        <taxon>Sporomusaceae</taxon>
        <taxon>Methylomusa</taxon>
    </lineage>
</organism>
<dbReference type="GO" id="GO:0051539">
    <property type="term" value="F:4 iron, 4 sulfur cluster binding"/>
    <property type="evidence" value="ECO:0007669"/>
    <property type="project" value="TreeGrafter"/>
</dbReference>
<evidence type="ECO:0000313" key="3">
    <source>
        <dbReference type="Proteomes" id="UP000276437"/>
    </source>
</evidence>
<dbReference type="RefSeq" id="WP_232035509.1">
    <property type="nucleotide sequence ID" value="NZ_AP018449.1"/>
</dbReference>
<dbReference type="Pfam" id="PF04055">
    <property type="entry name" value="Radical_SAM"/>
    <property type="match status" value="1"/>
</dbReference>
<proteinExistence type="predicted"/>
<dbReference type="InterPro" id="IPR058240">
    <property type="entry name" value="rSAM_sf"/>
</dbReference>
<dbReference type="EMBL" id="AP018449">
    <property type="protein sequence ID" value="BBB92880.1"/>
    <property type="molecule type" value="Genomic_DNA"/>
</dbReference>
<dbReference type="CDD" id="cd01335">
    <property type="entry name" value="Radical_SAM"/>
    <property type="match status" value="1"/>
</dbReference>
<reference evidence="2 3" key="1">
    <citation type="journal article" date="2018" name="Int. J. Syst. Evol. Microbiol.">
        <title>Methylomusa anaerophila gen. nov., sp. nov., an anaerobic methanol-utilizing bacterium isolated from a microbial fuel cell.</title>
        <authorList>
            <person name="Amano N."/>
            <person name="Yamamuro A."/>
            <person name="Miyahara M."/>
            <person name="Kouzuma A."/>
            <person name="Abe T."/>
            <person name="Watanabe K."/>
        </authorList>
    </citation>
    <scope>NUCLEOTIDE SEQUENCE [LARGE SCALE GENOMIC DNA]</scope>
    <source>
        <strain evidence="2 3">MMFC1</strain>
    </source>
</reference>
<evidence type="ECO:0000313" key="2">
    <source>
        <dbReference type="EMBL" id="BBB92880.1"/>
    </source>
</evidence>
<dbReference type="SFLD" id="SFLDG01082">
    <property type="entry name" value="B12-binding_domain_containing"/>
    <property type="match status" value="1"/>
</dbReference>
<sequence length="553" mass="61434">MNIKHYILSTSNKEVTTAVDDVMTLFKVTAIEPGHPANIYDNVSPECVLVEVGITYGDQDKDTVKISIYYHKSIADNSMALRRTDPAGSPVLSSNTFNISPNIYCHSAELSAKTASNEGTVDNISIIKRLTKRGVLEFMRNITGINPSPWGILRGVRPTKIVHRLLDQGFGSKDIIDILTGDYALHLNKAKLVTGIARHQRQYLSVENVHDLGKAVSLYISVPFCPTRCLYCSFPAHTLPKDKEQLAAYMRAVRTDINAAAKLISKFGLSVETVYIGGGTPTSLPADDLAALLTMTKEAYTSANTIEFTVEAGRPDSLDDAKIATLRDYGVTRVSINPQTMQEKTLQHLGRRHTVQDIIDTFEKIRRTQIPVINMDVIAGLPGESETDMENTMHQLSRLGPENITVHTLAIKRGSLLKSSLSSMSSMSEKVQVDLPDEETTNNMLAIAADYTAKMNMHPYYLYRQKYMTGNLENVGYAKKGNDCLYNIRIMEERQTIIGIGPAAGTKAVNTVNWRLQSCYNPKDVNTYINNLNIYLQERNTLLTRLFGDLKGE</sequence>
<dbReference type="NCBIfam" id="TIGR03994">
    <property type="entry name" value="rSAM_HemZ"/>
    <property type="match status" value="1"/>
</dbReference>
<dbReference type="SFLD" id="SFLDG01065">
    <property type="entry name" value="anaerobic_coproporphyrinogen-I"/>
    <property type="match status" value="1"/>
</dbReference>
<dbReference type="GO" id="GO:0006779">
    <property type="term" value="P:porphyrin-containing compound biosynthetic process"/>
    <property type="evidence" value="ECO:0007669"/>
    <property type="project" value="TreeGrafter"/>
</dbReference>
<dbReference type="PANTHER" id="PTHR13932">
    <property type="entry name" value="COPROPORPHYRINIGEN III OXIDASE"/>
    <property type="match status" value="1"/>
</dbReference>
<keyword evidence="3" id="KW-1185">Reference proteome</keyword>
<dbReference type="GO" id="GO:0005737">
    <property type="term" value="C:cytoplasm"/>
    <property type="evidence" value="ECO:0007669"/>
    <property type="project" value="TreeGrafter"/>
</dbReference>
<evidence type="ECO:0000259" key="1">
    <source>
        <dbReference type="PROSITE" id="PS51918"/>
    </source>
</evidence>
<dbReference type="PROSITE" id="PS51918">
    <property type="entry name" value="RADICAL_SAM"/>
    <property type="match status" value="1"/>
</dbReference>
<accession>A0A348AP82</accession>
<dbReference type="GO" id="GO:0051989">
    <property type="term" value="F:coproporphyrinogen dehydrogenase activity"/>
    <property type="evidence" value="ECO:0007669"/>
    <property type="project" value="UniProtKB-EC"/>
</dbReference>
<feature type="domain" description="Radical SAM core" evidence="1">
    <location>
        <begin position="210"/>
        <end position="454"/>
    </location>
</feature>
<dbReference type="Gene3D" id="3.80.30.20">
    <property type="entry name" value="tm_1862 like domain"/>
    <property type="match status" value="1"/>
</dbReference>
<dbReference type="Proteomes" id="UP000276437">
    <property type="component" value="Chromosome"/>
</dbReference>
<dbReference type="InterPro" id="IPR034505">
    <property type="entry name" value="Coproporphyrinogen-III_oxidase"/>
</dbReference>
<dbReference type="EC" id="1.3.98.3" evidence="2"/>
<dbReference type="SFLD" id="SFLDF00310">
    <property type="entry name" value="oxygen-independent_coproporphy"/>
    <property type="match status" value="1"/>
</dbReference>
<keyword evidence="2" id="KW-0560">Oxidoreductase</keyword>
<dbReference type="PANTHER" id="PTHR13932:SF1">
    <property type="entry name" value="OXYGEN-INDEPENDENT COPROPORPHYRINOGEN-III OXIDASE-LIKE PROTEIN HEMZ"/>
    <property type="match status" value="1"/>
</dbReference>
<dbReference type="KEGG" id="mana:MAMMFC1_03588"/>
<name>A0A348AP82_9FIRM</name>
<dbReference type="SUPFAM" id="SSF102114">
    <property type="entry name" value="Radical SAM enzymes"/>
    <property type="match status" value="1"/>
</dbReference>
<dbReference type="InterPro" id="IPR006638">
    <property type="entry name" value="Elp3/MiaA/NifB-like_rSAM"/>
</dbReference>
<protein>
    <submittedName>
        <fullName evidence="2">Oxygen-independent coproporphyrinogen-III oxidase 2</fullName>
        <ecNumber evidence="2">1.3.98.3</ecNumber>
    </submittedName>
</protein>
<dbReference type="InterPro" id="IPR023404">
    <property type="entry name" value="rSAM_horseshoe"/>
</dbReference>
<dbReference type="SMART" id="SM00729">
    <property type="entry name" value="Elp3"/>
    <property type="match status" value="1"/>
</dbReference>
<dbReference type="SFLD" id="SFLDS00029">
    <property type="entry name" value="Radical_SAM"/>
    <property type="match status" value="1"/>
</dbReference>